<dbReference type="PANTHER" id="PTHR11878:SF65">
    <property type="entry name" value="NA_CA-EXCHANGE PROTEIN, ISOFORM G"/>
    <property type="match status" value="1"/>
</dbReference>
<feature type="domain" description="Calx-beta" evidence="8">
    <location>
        <begin position="965"/>
        <end position="1057"/>
    </location>
</feature>
<dbReference type="Proteomes" id="UP000192923">
    <property type="component" value="Unassembled WGS sequence"/>
</dbReference>
<dbReference type="Pfam" id="PF19190">
    <property type="entry name" value="BACON_2"/>
    <property type="match status" value="1"/>
</dbReference>
<feature type="domain" description="Calx-beta" evidence="8">
    <location>
        <begin position="844"/>
        <end position="944"/>
    </location>
</feature>
<dbReference type="GO" id="GO:0030001">
    <property type="term" value="P:metal ion transport"/>
    <property type="evidence" value="ECO:0007669"/>
    <property type="project" value="TreeGrafter"/>
</dbReference>
<evidence type="ECO:0000259" key="8">
    <source>
        <dbReference type="SMART" id="SM00237"/>
    </source>
</evidence>
<evidence type="ECO:0000256" key="4">
    <source>
        <dbReference type="ARBA" id="ARBA00023065"/>
    </source>
</evidence>
<feature type="domain" description="Calx-beta" evidence="8">
    <location>
        <begin position="612"/>
        <end position="714"/>
    </location>
</feature>
<keyword evidence="2" id="KW-0677">Repeat</keyword>
<dbReference type="InterPro" id="IPR013783">
    <property type="entry name" value="Ig-like_fold"/>
</dbReference>
<feature type="signal peptide" evidence="7">
    <location>
        <begin position="1"/>
        <end position="22"/>
    </location>
</feature>
<dbReference type="GO" id="GO:0016020">
    <property type="term" value="C:membrane"/>
    <property type="evidence" value="ECO:0007669"/>
    <property type="project" value="InterPro"/>
</dbReference>
<dbReference type="PANTHER" id="PTHR11878">
    <property type="entry name" value="SODIUM/CALCIUM EXCHANGER"/>
    <property type="match status" value="1"/>
</dbReference>
<name>A0A1Y6CXY2_9GAMM</name>
<keyword evidence="3" id="KW-0106">Calcium</keyword>
<dbReference type="RefSeq" id="WP_085213124.1">
    <property type="nucleotide sequence ID" value="NZ_FXAM01000001.1"/>
</dbReference>
<evidence type="ECO:0000256" key="7">
    <source>
        <dbReference type="SAM" id="SignalP"/>
    </source>
</evidence>
<dbReference type="SUPFAM" id="SSF141072">
    <property type="entry name" value="CalX-like"/>
    <property type="match status" value="6"/>
</dbReference>
<keyword evidence="6" id="KW-0812">Transmembrane</keyword>
<dbReference type="InterPro" id="IPR003644">
    <property type="entry name" value="Calx_beta"/>
</dbReference>
<dbReference type="GO" id="GO:0007154">
    <property type="term" value="P:cell communication"/>
    <property type="evidence" value="ECO:0007669"/>
    <property type="project" value="InterPro"/>
</dbReference>
<dbReference type="SUPFAM" id="SSF55486">
    <property type="entry name" value="Metalloproteases ('zincins'), catalytic domain"/>
    <property type="match status" value="1"/>
</dbReference>
<reference evidence="9 10" key="1">
    <citation type="submission" date="2016-12" db="EMBL/GenBank/DDBJ databases">
        <authorList>
            <person name="Song W.-J."/>
            <person name="Kurnit D.M."/>
        </authorList>
    </citation>
    <scope>NUCLEOTIDE SEQUENCE [LARGE SCALE GENOMIC DNA]</scope>
    <source>
        <strain evidence="9 10">175</strain>
    </source>
</reference>
<organism evidence="9 10">
    <name type="scientific">Methylomagnum ishizawai</name>
    <dbReference type="NCBI Taxonomy" id="1760988"/>
    <lineage>
        <taxon>Bacteria</taxon>
        <taxon>Pseudomonadati</taxon>
        <taxon>Pseudomonadota</taxon>
        <taxon>Gammaproteobacteria</taxon>
        <taxon>Methylococcales</taxon>
        <taxon>Methylococcaceae</taxon>
        <taxon>Methylomagnum</taxon>
    </lineage>
</organism>
<dbReference type="GO" id="GO:0008237">
    <property type="term" value="F:metallopeptidase activity"/>
    <property type="evidence" value="ECO:0007669"/>
    <property type="project" value="InterPro"/>
</dbReference>
<evidence type="ECO:0000256" key="1">
    <source>
        <dbReference type="ARBA" id="ARBA00022729"/>
    </source>
</evidence>
<dbReference type="InterPro" id="IPR024361">
    <property type="entry name" value="BACON"/>
</dbReference>
<evidence type="ECO:0000313" key="10">
    <source>
        <dbReference type="Proteomes" id="UP000192923"/>
    </source>
</evidence>
<sequence length="1306" mass="136502">MKILTRIAAILAMAVTHGAAIAETPATDLPWAYTLPDWLLALGITALSAGAFLLCWLAYRRGRPQDAAGRFAPLYWAATGALVGVLASWALEEPWQRAVFDRINQLPSSAAGGREVGLELFSDVADKTARSALASPREATRTRHVRVNLQGLNAAQLKQGDSLPLNLFNDAAFKAKIKQVDKLGPDKTAYVGRLSGIQLSTVNMVVEGDVMMANVVHPGGAYQIRYVGNGLHSIREIDQSSLPPEGDPLPVTLPETQPKPARDQARTGIAAPSADETAPPSDDGSQIDVLVVYDAAAKQAAGGDLAMQALIDLAISETNTNYANSGINQRIKLAHAEEIVYDETGFDWVNTLYRLSNKTDQYLDNVPILRDTYNADATVLLVANTAYCGMSWQMSSVSTGFSEYAYALVSQDCATGYYSFGHELGHIMGATHDWFVDTSKNSPYTYNKGYVNPEGRWRTVMAYNNECANSGFNCTRLPYWSNPLKTYSNKPLGAAEGTNTSCQFGNPSNPDCDADNARVLNDTAYTVANFRVSTSCKVSVTPADPSVQPEGGTGPVLNIAAPSQCAWTVASDSPWLTVSSGASGQGSGTVEYQIEPNPGFVARTAKLTVGADNQAIATLTQAGFSGISVGNAQVAETRATPSYLSFPVSLSAKATQTVTVDYTTQDGSATAGSDYVAQSGTLTFLPGQITQTVRVQVLGDSVQEPTETLSLVLSNPSAGYTFKTNPGTGSITNFAVASTFIATAASLTEGPTGTTNYMAFKVTLSVPSTAPTTVDFATQDGTATAGQDYIAQSGTLTFAPNQTTQTVQIAILGDALVEPTETFQLLLSNPVGSYAAYTARTPSVTGSILNFVNPTLGIANGAVSESYAGTTSTLPFKITLSKAPTQAITVDYATQDGTAVAGQDYVAQSGTLTFEAGQLTQTVLVTVIGDNIAEATETFTLALGNPSSPYLLKPATATGSIANFVNPTISVSNGAASESYAGTTSTLPFKITLSKAPTQAITVDYATQDGTAVAGQDYVAQSGTLTFEAGQLTQTVLVEVIGDNIAEATETFTLALGNPSSPYILRTAVGKGSIANFINPTVSVSNGAASESYAGTTSTLPFKITLSKAPTQAITVDYATQDGTAVAGQDYVAQSGTLTFEAGQLTQTILVEVIGDNIAEAAETFTLALGNPSSPYILRTAVGKGSIANFINPTLIVANGSVKEGMDGTTSSLPFKVTLSKAPTETITVDYATQDGTATADSDYTATSGTLSFQPGQLTQTILVPVIGDNVREATETLGLILGNLSSPSPYILKIATATGSIINDD</sequence>
<keyword evidence="6" id="KW-0472">Membrane</keyword>
<dbReference type="InterPro" id="IPR024079">
    <property type="entry name" value="MetalloPept_cat_dom_sf"/>
</dbReference>
<dbReference type="Gene3D" id="2.60.40.10">
    <property type="entry name" value="Immunoglobulins"/>
    <property type="match status" value="1"/>
</dbReference>
<dbReference type="SMART" id="SM00237">
    <property type="entry name" value="Calx_beta"/>
    <property type="match status" value="6"/>
</dbReference>
<evidence type="ECO:0000256" key="6">
    <source>
        <dbReference type="SAM" id="Phobius"/>
    </source>
</evidence>
<protein>
    <submittedName>
        <fullName evidence="9">Binding domain-containing protein, N-terminal</fullName>
    </submittedName>
</protein>
<dbReference type="InterPro" id="IPR038081">
    <property type="entry name" value="CalX-like_sf"/>
</dbReference>
<evidence type="ECO:0000256" key="3">
    <source>
        <dbReference type="ARBA" id="ARBA00022837"/>
    </source>
</evidence>
<dbReference type="OrthoDB" id="5902819at2"/>
<dbReference type="InterPro" id="IPR051171">
    <property type="entry name" value="CaCA"/>
</dbReference>
<feature type="region of interest" description="Disordered" evidence="5">
    <location>
        <begin position="238"/>
        <end position="283"/>
    </location>
</feature>
<feature type="transmembrane region" description="Helical" evidence="6">
    <location>
        <begin position="71"/>
        <end position="91"/>
    </location>
</feature>
<dbReference type="STRING" id="1760988.SAMN02949497_2492"/>
<keyword evidence="10" id="KW-1185">Reference proteome</keyword>
<accession>A0A1Y6CXY2</accession>
<gene>
    <name evidence="9" type="ORF">SAMN02949497_2492</name>
</gene>
<dbReference type="Pfam" id="PF13688">
    <property type="entry name" value="Reprolysin_5"/>
    <property type="match status" value="1"/>
</dbReference>
<proteinExistence type="predicted"/>
<feature type="domain" description="Calx-beta" evidence="8">
    <location>
        <begin position="1180"/>
        <end position="1283"/>
    </location>
</feature>
<keyword evidence="1 7" id="KW-0732">Signal</keyword>
<feature type="transmembrane region" description="Helical" evidence="6">
    <location>
        <begin position="38"/>
        <end position="59"/>
    </location>
</feature>
<dbReference type="Gene3D" id="2.60.40.2030">
    <property type="match status" value="6"/>
</dbReference>
<feature type="domain" description="Calx-beta" evidence="8">
    <location>
        <begin position="1079"/>
        <end position="1170"/>
    </location>
</feature>
<feature type="domain" description="Calx-beta" evidence="8">
    <location>
        <begin position="742"/>
        <end position="828"/>
    </location>
</feature>
<dbReference type="Gene3D" id="3.40.390.10">
    <property type="entry name" value="Collagenase (Catalytic Domain)"/>
    <property type="match status" value="1"/>
</dbReference>
<dbReference type="EMBL" id="FXAM01000001">
    <property type="protein sequence ID" value="SMF95146.1"/>
    <property type="molecule type" value="Genomic_DNA"/>
</dbReference>
<keyword evidence="6" id="KW-1133">Transmembrane helix</keyword>
<keyword evidence="4" id="KW-0813">Transport</keyword>
<feature type="chain" id="PRO_5013051539" evidence="7">
    <location>
        <begin position="23"/>
        <end position="1306"/>
    </location>
</feature>
<evidence type="ECO:0000313" key="9">
    <source>
        <dbReference type="EMBL" id="SMF95146.1"/>
    </source>
</evidence>
<keyword evidence="4" id="KW-0406">Ion transport</keyword>
<evidence type="ECO:0000256" key="5">
    <source>
        <dbReference type="SAM" id="MobiDB-lite"/>
    </source>
</evidence>
<evidence type="ECO:0000256" key="2">
    <source>
        <dbReference type="ARBA" id="ARBA00022737"/>
    </source>
</evidence>
<dbReference type="Pfam" id="PF03160">
    <property type="entry name" value="Calx-beta"/>
    <property type="match status" value="6"/>
</dbReference>